<dbReference type="PANTHER" id="PTHR36837">
    <property type="entry name" value="POLY(3-HYDROXYALKANOATE) POLYMERASE SUBUNIT PHAC"/>
    <property type="match status" value="1"/>
</dbReference>
<dbReference type="InterPro" id="IPR051321">
    <property type="entry name" value="PHA/PHB_synthase"/>
</dbReference>
<reference evidence="2 3" key="1">
    <citation type="submission" date="2024-03" db="EMBL/GenBank/DDBJ databases">
        <title>Novel species of the genus Variovorax.</title>
        <authorList>
            <person name="Liu Q."/>
            <person name="Xin Y.-H."/>
        </authorList>
    </citation>
    <scope>NUCLEOTIDE SEQUENCE [LARGE SCALE GENOMIC DNA]</scope>
    <source>
        <strain evidence="2 3">KACC 18900</strain>
    </source>
</reference>
<accession>A0ABU8WJC7</accession>
<dbReference type="Proteomes" id="UP001385892">
    <property type="component" value="Unassembled WGS sequence"/>
</dbReference>
<evidence type="ECO:0000313" key="3">
    <source>
        <dbReference type="Proteomes" id="UP001385892"/>
    </source>
</evidence>
<dbReference type="EMBL" id="JBBKZT010000005">
    <property type="protein sequence ID" value="MEJ8847611.1"/>
    <property type="molecule type" value="Genomic_DNA"/>
</dbReference>
<comment type="caution">
    <text evidence="2">The sequence shown here is derived from an EMBL/GenBank/DDBJ whole genome shotgun (WGS) entry which is preliminary data.</text>
</comment>
<proteinExistence type="predicted"/>
<dbReference type="SUPFAM" id="SSF53474">
    <property type="entry name" value="alpha/beta-Hydrolases"/>
    <property type="match status" value="1"/>
</dbReference>
<dbReference type="RefSeq" id="WP_340342736.1">
    <property type="nucleotide sequence ID" value="NZ_JBBKZT010000005.1"/>
</dbReference>
<gene>
    <name evidence="2" type="ORF">WKW82_13210</name>
</gene>
<organism evidence="2 3">
    <name type="scientific">Variovorax rhizosphaerae</name>
    <dbReference type="NCBI Taxonomy" id="1836200"/>
    <lineage>
        <taxon>Bacteria</taxon>
        <taxon>Pseudomonadati</taxon>
        <taxon>Pseudomonadota</taxon>
        <taxon>Betaproteobacteria</taxon>
        <taxon>Burkholderiales</taxon>
        <taxon>Comamonadaceae</taxon>
        <taxon>Variovorax</taxon>
    </lineage>
</organism>
<feature type="domain" description="AB hydrolase-1" evidence="1">
    <location>
        <begin position="93"/>
        <end position="338"/>
    </location>
</feature>
<dbReference type="Gene3D" id="3.40.50.1820">
    <property type="entry name" value="alpha/beta hydrolase"/>
    <property type="match status" value="1"/>
</dbReference>
<keyword evidence="2" id="KW-0378">Hydrolase</keyword>
<sequence length="360" mass="40561">MNVAAKSEQASLTQRLRTEVDRAIQRSFKGLEYLGSPAPAVGTTPRTLVHRRGTLGLYHYHAQSSEVYRVPLLLVMATTNKSYIFDLAPGQSLIEFLLKRGYDVYVMDWDAPTLDEKRLKFEDYTLDFIPDCLRRVQERSGEQDVTLVGYCMGGVLATIYSALHPDGPVKNLVCFTTPIDWSKMTLFQSMADKRHFDVDRLVDTLGNVPSRVVMGAFEAHRPISNVAAQVRLWDNMWNDQYVKGYRMMDRFGAETLPLAGEYLRQTVKQLVWKNALNDNTLRVGGRTVDIHDIRVPLLHVTAKFDHLVPPECAAPLVAQASSTDKTEIQLPGGHVSLVAGPNAVKRMWPALDQWLSTRSE</sequence>
<keyword evidence="3" id="KW-1185">Reference proteome</keyword>
<evidence type="ECO:0000313" key="2">
    <source>
        <dbReference type="EMBL" id="MEJ8847611.1"/>
    </source>
</evidence>
<evidence type="ECO:0000259" key="1">
    <source>
        <dbReference type="Pfam" id="PF00561"/>
    </source>
</evidence>
<dbReference type="InterPro" id="IPR000073">
    <property type="entry name" value="AB_hydrolase_1"/>
</dbReference>
<dbReference type="InterPro" id="IPR029058">
    <property type="entry name" value="AB_hydrolase_fold"/>
</dbReference>
<dbReference type="GO" id="GO:0016787">
    <property type="term" value="F:hydrolase activity"/>
    <property type="evidence" value="ECO:0007669"/>
    <property type="project" value="UniProtKB-KW"/>
</dbReference>
<dbReference type="PANTHER" id="PTHR36837:SF2">
    <property type="entry name" value="POLY(3-HYDROXYALKANOATE) POLYMERASE SUBUNIT PHAC"/>
    <property type="match status" value="1"/>
</dbReference>
<name>A0ABU8WJC7_9BURK</name>
<dbReference type="Pfam" id="PF00561">
    <property type="entry name" value="Abhydrolase_1"/>
    <property type="match status" value="1"/>
</dbReference>
<protein>
    <submittedName>
        <fullName evidence="2">Alpha/beta fold hydrolase</fullName>
    </submittedName>
</protein>